<sequence length="527" mass="58454">MRTLIYARYSSALQNTWSIEDQVAACRERGEREGWTIAGVYEDRAISGAAGMGEAQRPGLAALLAHLGRGGIEQVVVDSTSRLARDQGDAHQLRKLINFRGARLFSLADGEIDAFKGAFKALLDEQQRVDLAHNIRRAHRGRVAEGRSANTVAYGYRRVSKLDDRGELIRGLREVDPEQAEIVRRIYREYVAGRSAQAIAFQLNAECVPPPKRGIWRASAIAAHRGEGFGILCNPIYVGRMVYGRTKAVVDPTTRERRFVKGDGHLTETAVPHLRIIDDALYAEVQDQLARRATPRPETQRRPKHILSGLGICGVCDSPWIIVSHGNWGCSKHDGGKACTNNRRIATRKLERTVLADLKGQMLAPDVVSAYLREYHREHARQTATLGRDHDRVERRLGEATRKVDRLVAAVAEGGSEFAEIRSSLASARDDRDALARELASMDALPVLTLHPGLADQYRREIEDLDRSLAGEETRLEAVPRLRKLIARIVATPHPSGRGVAIQVVRQIDQVLAFASTQIVSVRATSR</sequence>
<protein>
    <submittedName>
        <fullName evidence="3">Site-specific DNA recombinase</fullName>
    </submittedName>
</protein>
<name>A0A1H8C4D7_9SPHN</name>
<dbReference type="InterPro" id="IPR050639">
    <property type="entry name" value="SSR_resolvase"/>
</dbReference>
<dbReference type="GO" id="GO:0000150">
    <property type="term" value="F:DNA strand exchange activity"/>
    <property type="evidence" value="ECO:0007669"/>
    <property type="project" value="InterPro"/>
</dbReference>
<dbReference type="InterPro" id="IPR036162">
    <property type="entry name" value="Resolvase-like_N_sf"/>
</dbReference>
<dbReference type="PROSITE" id="PS51737">
    <property type="entry name" value="RECOMBINASE_DNA_BIND"/>
    <property type="match status" value="1"/>
</dbReference>
<dbReference type="OrthoDB" id="7277848at2"/>
<evidence type="ECO:0000259" key="2">
    <source>
        <dbReference type="PROSITE" id="PS51737"/>
    </source>
</evidence>
<keyword evidence="4" id="KW-1185">Reference proteome</keyword>
<dbReference type="SMART" id="SM00857">
    <property type="entry name" value="Resolvase"/>
    <property type="match status" value="1"/>
</dbReference>
<dbReference type="AlphaFoldDB" id="A0A1H8C4D7"/>
<dbReference type="Pfam" id="PF07508">
    <property type="entry name" value="Recombinase"/>
    <property type="match status" value="1"/>
</dbReference>
<evidence type="ECO:0000313" key="4">
    <source>
        <dbReference type="Proteomes" id="UP000199206"/>
    </source>
</evidence>
<dbReference type="EMBL" id="FOCF01000003">
    <property type="protein sequence ID" value="SEM88937.1"/>
    <property type="molecule type" value="Genomic_DNA"/>
</dbReference>
<dbReference type="STRING" id="1166340.SAMN05192583_1416"/>
<dbReference type="InterPro" id="IPR006119">
    <property type="entry name" value="Resolv_N"/>
</dbReference>
<dbReference type="Proteomes" id="UP000199206">
    <property type="component" value="Unassembled WGS sequence"/>
</dbReference>
<dbReference type="Gene3D" id="3.90.1750.20">
    <property type="entry name" value="Putative Large Serine Recombinase, Chain B, Domain 2"/>
    <property type="match status" value="1"/>
</dbReference>
<accession>A0A1H8C4D7</accession>
<dbReference type="Gene3D" id="3.40.50.1390">
    <property type="entry name" value="Resolvase, N-terminal catalytic domain"/>
    <property type="match status" value="1"/>
</dbReference>
<proteinExistence type="predicted"/>
<evidence type="ECO:0000259" key="1">
    <source>
        <dbReference type="PROSITE" id="PS51736"/>
    </source>
</evidence>
<dbReference type="PROSITE" id="PS51736">
    <property type="entry name" value="RECOMBINASES_3"/>
    <property type="match status" value="1"/>
</dbReference>
<dbReference type="GO" id="GO:0003677">
    <property type="term" value="F:DNA binding"/>
    <property type="evidence" value="ECO:0007669"/>
    <property type="project" value="InterPro"/>
</dbReference>
<dbReference type="RefSeq" id="WP_093664901.1">
    <property type="nucleotide sequence ID" value="NZ_FOCF01000003.1"/>
</dbReference>
<feature type="domain" description="Recombinase" evidence="2">
    <location>
        <begin position="153"/>
        <end position="295"/>
    </location>
</feature>
<dbReference type="InterPro" id="IPR025827">
    <property type="entry name" value="Zn_ribbon_recom_dom"/>
</dbReference>
<reference evidence="4" key="1">
    <citation type="submission" date="2016-10" db="EMBL/GenBank/DDBJ databases">
        <authorList>
            <person name="Varghese N."/>
            <person name="Submissions S."/>
        </authorList>
    </citation>
    <scope>NUCLEOTIDE SEQUENCE [LARGE SCALE GENOMIC DNA]</scope>
    <source>
        <strain evidence="4">S6-262</strain>
    </source>
</reference>
<dbReference type="Pfam" id="PF13408">
    <property type="entry name" value="Zn_ribbon_recom"/>
    <property type="match status" value="1"/>
</dbReference>
<dbReference type="SUPFAM" id="SSF53041">
    <property type="entry name" value="Resolvase-like"/>
    <property type="match status" value="1"/>
</dbReference>
<organism evidence="3 4">
    <name type="scientific">Sphingomonas gellani</name>
    <dbReference type="NCBI Taxonomy" id="1166340"/>
    <lineage>
        <taxon>Bacteria</taxon>
        <taxon>Pseudomonadati</taxon>
        <taxon>Pseudomonadota</taxon>
        <taxon>Alphaproteobacteria</taxon>
        <taxon>Sphingomonadales</taxon>
        <taxon>Sphingomonadaceae</taxon>
        <taxon>Sphingomonas</taxon>
    </lineage>
</organism>
<dbReference type="InterPro" id="IPR038109">
    <property type="entry name" value="DNA_bind_recomb_sf"/>
</dbReference>
<dbReference type="CDD" id="cd00338">
    <property type="entry name" value="Ser_Recombinase"/>
    <property type="match status" value="1"/>
</dbReference>
<gene>
    <name evidence="3" type="ORF">SAMN05192583_1416</name>
</gene>
<dbReference type="Pfam" id="PF00239">
    <property type="entry name" value="Resolvase"/>
    <property type="match status" value="1"/>
</dbReference>
<dbReference type="InterPro" id="IPR011109">
    <property type="entry name" value="DNA_bind_recombinase_dom"/>
</dbReference>
<evidence type="ECO:0000313" key="3">
    <source>
        <dbReference type="EMBL" id="SEM88937.1"/>
    </source>
</evidence>
<dbReference type="PANTHER" id="PTHR30461:SF23">
    <property type="entry name" value="DNA RECOMBINASE-RELATED"/>
    <property type="match status" value="1"/>
</dbReference>
<dbReference type="PANTHER" id="PTHR30461">
    <property type="entry name" value="DNA-INVERTASE FROM LAMBDOID PROPHAGE"/>
    <property type="match status" value="1"/>
</dbReference>
<feature type="domain" description="Resolvase/invertase-type recombinase catalytic" evidence="1">
    <location>
        <begin position="2"/>
        <end position="154"/>
    </location>
</feature>